<comment type="caution">
    <text evidence="2">The sequence shown here is derived from an EMBL/GenBank/DDBJ whole genome shotgun (WGS) entry which is preliminary data.</text>
</comment>
<dbReference type="Gene3D" id="3.30.1050.10">
    <property type="entry name" value="SCP2 sterol-binding domain"/>
    <property type="match status" value="1"/>
</dbReference>
<evidence type="ECO:0000259" key="1">
    <source>
        <dbReference type="Pfam" id="PF02036"/>
    </source>
</evidence>
<dbReference type="EMBL" id="JACASF010000003">
    <property type="protein sequence ID" value="KAF6489658.1"/>
    <property type="molecule type" value="Genomic_DNA"/>
</dbReference>
<gene>
    <name evidence="2" type="ORF">HJG59_006488</name>
</gene>
<evidence type="ECO:0000313" key="2">
    <source>
        <dbReference type="EMBL" id="KAF6489658.1"/>
    </source>
</evidence>
<dbReference type="InterPro" id="IPR003033">
    <property type="entry name" value="SCP2_sterol-bd_dom"/>
</dbReference>
<feature type="domain" description="SCP2" evidence="1">
    <location>
        <begin position="53"/>
        <end position="155"/>
    </location>
</feature>
<organism evidence="2 3">
    <name type="scientific">Molossus molossus</name>
    <name type="common">Pallas' mastiff bat</name>
    <name type="synonym">Vespertilio molossus</name>
    <dbReference type="NCBI Taxonomy" id="27622"/>
    <lineage>
        <taxon>Eukaryota</taxon>
        <taxon>Metazoa</taxon>
        <taxon>Chordata</taxon>
        <taxon>Craniata</taxon>
        <taxon>Vertebrata</taxon>
        <taxon>Euteleostomi</taxon>
        <taxon>Mammalia</taxon>
        <taxon>Eutheria</taxon>
        <taxon>Laurasiatheria</taxon>
        <taxon>Chiroptera</taxon>
        <taxon>Yangochiroptera</taxon>
        <taxon>Molossidae</taxon>
        <taxon>Molossus</taxon>
    </lineage>
</organism>
<dbReference type="Pfam" id="PF02036">
    <property type="entry name" value="SCP2"/>
    <property type="match status" value="1"/>
</dbReference>
<reference evidence="2 3" key="1">
    <citation type="journal article" date="2020" name="Nature">
        <title>Six reference-quality genomes reveal evolution of bat adaptations.</title>
        <authorList>
            <person name="Jebb D."/>
            <person name="Huang Z."/>
            <person name="Pippel M."/>
            <person name="Hughes G.M."/>
            <person name="Lavrichenko K."/>
            <person name="Devanna P."/>
            <person name="Winkler S."/>
            <person name="Jermiin L.S."/>
            <person name="Skirmuntt E.C."/>
            <person name="Katzourakis A."/>
            <person name="Burkitt-Gray L."/>
            <person name="Ray D.A."/>
            <person name="Sullivan K.A.M."/>
            <person name="Roscito J.G."/>
            <person name="Kirilenko B.M."/>
            <person name="Davalos L.M."/>
            <person name="Corthals A.P."/>
            <person name="Power M.L."/>
            <person name="Jones G."/>
            <person name="Ransome R.D."/>
            <person name="Dechmann D.K.N."/>
            <person name="Locatelli A.G."/>
            <person name="Puechmaille S.J."/>
            <person name="Fedrigo O."/>
            <person name="Jarvis E.D."/>
            <person name="Hiller M."/>
            <person name="Vernes S.C."/>
            <person name="Myers E.W."/>
            <person name="Teeling E.C."/>
        </authorList>
    </citation>
    <scope>NUCLEOTIDE SEQUENCE [LARGE SCALE GENOMIC DNA]</scope>
    <source>
        <strain evidence="2">MMolMol1</strain>
        <tissue evidence="2">Muscle</tissue>
    </source>
</reference>
<keyword evidence="3" id="KW-1185">Reference proteome</keyword>
<dbReference type="Proteomes" id="UP000550707">
    <property type="component" value="Unassembled WGS sequence"/>
</dbReference>
<accession>A0A7J8IZ52</accession>
<dbReference type="PANTHER" id="PTHR10094:SF25">
    <property type="entry name" value="SCP2 STEROL-BINDING DOMAIN-CONTAINING PROTEIN 1"/>
    <property type="match status" value="1"/>
</dbReference>
<name>A0A7J8IZ52_MOLMO</name>
<dbReference type="PANTHER" id="PTHR10094">
    <property type="entry name" value="STEROL CARRIER PROTEIN 2 SCP-2 FAMILY PROTEIN"/>
    <property type="match status" value="1"/>
</dbReference>
<evidence type="ECO:0000313" key="3">
    <source>
        <dbReference type="Proteomes" id="UP000550707"/>
    </source>
</evidence>
<dbReference type="SUPFAM" id="SSF55718">
    <property type="entry name" value="SCP-like"/>
    <property type="match status" value="1"/>
</dbReference>
<dbReference type="FunFam" id="3.30.1050.10:FF:000004">
    <property type="entry name" value="Hydroxysteroid 17-beta dehydrogenase 4"/>
    <property type="match status" value="1"/>
</dbReference>
<sequence length="160" mass="17633">MWKEGNRIHFQTKTQETGDIVISNAYVDLVPTSGVSAKIPSEGGNLQSTLIFKEIGRHLQDVGHEVVKKVNAVFEWHITKDGSTAAKWTIDLKNGNGNVYQGPAKGSADVTVTLSDEDFINVVLGKLDPQKAFFSGRLKARGNIMLSQKLQMVFKNYAKL</sequence>
<proteinExistence type="predicted"/>
<protein>
    <submittedName>
        <fullName evidence="2">Hydroxysteroid 17-beta dehydrogenase 4</fullName>
    </submittedName>
</protein>
<dbReference type="AlphaFoldDB" id="A0A7J8IZ52"/>
<dbReference type="InterPro" id="IPR036527">
    <property type="entry name" value="SCP2_sterol-bd_dom_sf"/>
</dbReference>
<dbReference type="Gene3D" id="3.10.129.10">
    <property type="entry name" value="Hotdog Thioesterase"/>
    <property type="match status" value="1"/>
</dbReference>
<dbReference type="GO" id="GO:0005829">
    <property type="term" value="C:cytosol"/>
    <property type="evidence" value="ECO:0007669"/>
    <property type="project" value="TreeGrafter"/>
</dbReference>